<dbReference type="AlphaFoldDB" id="A0A8H4RQ24"/>
<feature type="domain" description="2EXR" evidence="3">
    <location>
        <begin position="67"/>
        <end position="154"/>
    </location>
</feature>
<evidence type="ECO:0000259" key="3">
    <source>
        <dbReference type="Pfam" id="PF20150"/>
    </source>
</evidence>
<dbReference type="EMBL" id="JAAMPI010000270">
    <property type="protein sequence ID" value="KAF4633331.1"/>
    <property type="molecule type" value="Genomic_DNA"/>
</dbReference>
<dbReference type="PANTHER" id="PTHR35910:SF6">
    <property type="entry name" value="2EXR DOMAIN-CONTAINING PROTEIN"/>
    <property type="match status" value="1"/>
</dbReference>
<name>A0A8H4RQ24_9HELO</name>
<comment type="caution">
    <text evidence="4">The sequence shown here is derived from an EMBL/GenBank/DDBJ whole genome shotgun (WGS) entry which is preliminary data.</text>
</comment>
<evidence type="ECO:0000313" key="5">
    <source>
        <dbReference type="Proteomes" id="UP000566819"/>
    </source>
</evidence>
<organism evidence="4 5">
    <name type="scientific">Cudoniella acicularis</name>
    <dbReference type="NCBI Taxonomy" id="354080"/>
    <lineage>
        <taxon>Eukaryota</taxon>
        <taxon>Fungi</taxon>
        <taxon>Dikarya</taxon>
        <taxon>Ascomycota</taxon>
        <taxon>Pezizomycotina</taxon>
        <taxon>Leotiomycetes</taxon>
        <taxon>Helotiales</taxon>
        <taxon>Tricladiaceae</taxon>
        <taxon>Cudoniella</taxon>
    </lineage>
</organism>
<dbReference type="OrthoDB" id="3557569at2759"/>
<feature type="compositionally biased region" description="Polar residues" evidence="2">
    <location>
        <begin position="1"/>
        <end position="14"/>
    </location>
</feature>
<dbReference type="Proteomes" id="UP000566819">
    <property type="component" value="Unassembled WGS sequence"/>
</dbReference>
<sequence length="313" mass="35663">MSSNSSIEPQQSDAVTPDQRSDSGSSEVILQTSSFISQSLEDLKREVAQHREEITQLKQKNEPLTEFKSFPKLPPELRLMIWKAYRSTPQVIGVRLHSHYRKQKQFFLAPVAPHAILLRVNCESRDEALKTQTPFQPPLKGIPPIVADISIDTLFFINSIKTQLSGHLQDYFIPDQASIPVSDEGTRELQLPASRKLRKLAIHWSSWKIILVEAISDPVSRSSMRQTLDMRFLATLQLLGIEEFSIAVGDFPESGGDVAFEKPEWAPERLLGQDFIEELHYNQMHPGKALKGWERLELLTQEYFEDVQKKTTG</sequence>
<gene>
    <name evidence="4" type="ORF">G7Y89_g4797</name>
</gene>
<keyword evidence="5" id="KW-1185">Reference proteome</keyword>
<feature type="coiled-coil region" evidence="1">
    <location>
        <begin position="33"/>
        <end position="60"/>
    </location>
</feature>
<dbReference type="Pfam" id="PF20150">
    <property type="entry name" value="2EXR"/>
    <property type="match status" value="1"/>
</dbReference>
<evidence type="ECO:0000256" key="1">
    <source>
        <dbReference type="SAM" id="Coils"/>
    </source>
</evidence>
<dbReference type="PANTHER" id="PTHR35910">
    <property type="entry name" value="2EXR DOMAIN-CONTAINING PROTEIN"/>
    <property type="match status" value="1"/>
</dbReference>
<reference evidence="4 5" key="1">
    <citation type="submission" date="2020-03" db="EMBL/GenBank/DDBJ databases">
        <title>Draft Genome Sequence of Cudoniella acicularis.</title>
        <authorList>
            <person name="Buettner E."/>
            <person name="Kellner H."/>
        </authorList>
    </citation>
    <scope>NUCLEOTIDE SEQUENCE [LARGE SCALE GENOMIC DNA]</scope>
    <source>
        <strain evidence="4 5">DSM 108380</strain>
    </source>
</reference>
<proteinExistence type="predicted"/>
<feature type="region of interest" description="Disordered" evidence="2">
    <location>
        <begin position="1"/>
        <end position="28"/>
    </location>
</feature>
<evidence type="ECO:0000313" key="4">
    <source>
        <dbReference type="EMBL" id="KAF4633331.1"/>
    </source>
</evidence>
<protein>
    <recommendedName>
        <fullName evidence="3">2EXR domain-containing protein</fullName>
    </recommendedName>
</protein>
<accession>A0A8H4RQ24</accession>
<keyword evidence="1" id="KW-0175">Coiled coil</keyword>
<dbReference type="InterPro" id="IPR045518">
    <property type="entry name" value="2EXR"/>
</dbReference>
<evidence type="ECO:0000256" key="2">
    <source>
        <dbReference type="SAM" id="MobiDB-lite"/>
    </source>
</evidence>